<dbReference type="PANTHER" id="PTHR32063">
    <property type="match status" value="1"/>
</dbReference>
<gene>
    <name evidence="2" type="ORF">BN000_00310</name>
</gene>
<feature type="transmembrane region" description="Helical" evidence="1">
    <location>
        <begin position="30"/>
        <end position="52"/>
    </location>
</feature>
<keyword evidence="1" id="KW-0812">Transmembrane</keyword>
<dbReference type="RefSeq" id="WP_425412091.1">
    <property type="nucleotide sequence ID" value="NZ_CVRB01000001.1"/>
</dbReference>
<dbReference type="Proteomes" id="UP000199087">
    <property type="component" value="Unassembled WGS sequence"/>
</dbReference>
<proteinExistence type="predicted"/>
<name>A0A0U1NQW0_9BACI</name>
<evidence type="ECO:0000313" key="2">
    <source>
        <dbReference type="EMBL" id="CRK80427.1"/>
    </source>
</evidence>
<keyword evidence="1" id="KW-0472">Membrane</keyword>
<protein>
    <submittedName>
        <fullName evidence="2">AcrB/AcrD/AcrF family transporter</fullName>
    </submittedName>
</protein>
<sequence length="121" mass="13055">MNDIITEYPPKEAKEPSQHFHPRFPTNQALGMPALVGFLMLIGIVITNAIVLMERVKQNEKKGIEVKAALLKAGKTRLRPILMTAPATIGALLPLALSSEGGLISRSLAIVVISGLLTLLY</sequence>
<dbReference type="Gene3D" id="1.20.1640.10">
    <property type="entry name" value="Multidrug efflux transporter AcrB transmembrane domain"/>
    <property type="match status" value="1"/>
</dbReference>
<dbReference type="GO" id="GO:0042910">
    <property type="term" value="F:xenobiotic transmembrane transporter activity"/>
    <property type="evidence" value="ECO:0007669"/>
    <property type="project" value="TreeGrafter"/>
</dbReference>
<dbReference type="SUPFAM" id="SSF82866">
    <property type="entry name" value="Multidrug efflux transporter AcrB transmembrane domain"/>
    <property type="match status" value="1"/>
</dbReference>
<dbReference type="PANTHER" id="PTHR32063:SF0">
    <property type="entry name" value="SWARMING MOTILITY PROTEIN SWRC"/>
    <property type="match status" value="1"/>
</dbReference>
<organism evidence="2 3">
    <name type="scientific">Neobacillus massiliamazoniensis</name>
    <dbReference type="NCBI Taxonomy" id="1499688"/>
    <lineage>
        <taxon>Bacteria</taxon>
        <taxon>Bacillati</taxon>
        <taxon>Bacillota</taxon>
        <taxon>Bacilli</taxon>
        <taxon>Bacillales</taxon>
        <taxon>Bacillaceae</taxon>
        <taxon>Neobacillus</taxon>
    </lineage>
</organism>
<keyword evidence="1" id="KW-1133">Transmembrane helix</keyword>
<dbReference type="Pfam" id="PF00873">
    <property type="entry name" value="ACR_tran"/>
    <property type="match status" value="1"/>
</dbReference>
<dbReference type="STRING" id="1499688.BN000_00310"/>
<dbReference type="EMBL" id="CVRB01000001">
    <property type="protein sequence ID" value="CRK80427.1"/>
    <property type="molecule type" value="Genomic_DNA"/>
</dbReference>
<feature type="transmembrane region" description="Helical" evidence="1">
    <location>
        <begin position="103"/>
        <end position="120"/>
    </location>
</feature>
<reference evidence="3" key="1">
    <citation type="submission" date="2015-05" db="EMBL/GenBank/DDBJ databases">
        <authorList>
            <person name="Urmite Genomes"/>
        </authorList>
    </citation>
    <scope>NUCLEOTIDE SEQUENCE [LARGE SCALE GENOMIC DNA]</scope>
    <source>
        <strain evidence="3">LF1</strain>
    </source>
</reference>
<dbReference type="InterPro" id="IPR001036">
    <property type="entry name" value="Acrflvin-R"/>
</dbReference>
<dbReference type="GO" id="GO:0005886">
    <property type="term" value="C:plasma membrane"/>
    <property type="evidence" value="ECO:0007669"/>
    <property type="project" value="TreeGrafter"/>
</dbReference>
<evidence type="ECO:0000256" key="1">
    <source>
        <dbReference type="SAM" id="Phobius"/>
    </source>
</evidence>
<keyword evidence="3" id="KW-1185">Reference proteome</keyword>
<accession>A0A0U1NQW0</accession>
<evidence type="ECO:0000313" key="3">
    <source>
        <dbReference type="Proteomes" id="UP000199087"/>
    </source>
</evidence>
<feature type="transmembrane region" description="Helical" evidence="1">
    <location>
        <begin position="80"/>
        <end position="97"/>
    </location>
</feature>
<dbReference type="AlphaFoldDB" id="A0A0U1NQW0"/>